<dbReference type="Pfam" id="PF25508">
    <property type="entry name" value="TRPM2"/>
    <property type="match status" value="2"/>
</dbReference>
<keyword evidence="4 8" id="KW-1133">Transmembrane helix</keyword>
<dbReference type="GO" id="GO:0099604">
    <property type="term" value="F:ligand-gated calcium channel activity"/>
    <property type="evidence" value="ECO:0007669"/>
    <property type="project" value="TreeGrafter"/>
</dbReference>
<evidence type="ECO:0000259" key="9">
    <source>
        <dbReference type="Pfam" id="PF00520"/>
    </source>
</evidence>
<evidence type="ECO:0000256" key="3">
    <source>
        <dbReference type="ARBA" id="ARBA00022692"/>
    </source>
</evidence>
<dbReference type="AlphaFoldDB" id="L5KNA6"/>
<evidence type="ECO:0000259" key="11">
    <source>
        <dbReference type="Pfam" id="PF25508"/>
    </source>
</evidence>
<evidence type="ECO:0000259" key="10">
    <source>
        <dbReference type="Pfam" id="PF18139"/>
    </source>
</evidence>
<evidence type="ECO:0000256" key="4">
    <source>
        <dbReference type="ARBA" id="ARBA00022989"/>
    </source>
</evidence>
<dbReference type="Pfam" id="PF00520">
    <property type="entry name" value="Ion_trans"/>
    <property type="match status" value="1"/>
</dbReference>
<keyword evidence="5" id="KW-0406">Ion transport</keyword>
<dbReference type="GO" id="GO:0005886">
    <property type="term" value="C:plasma membrane"/>
    <property type="evidence" value="ECO:0007669"/>
    <property type="project" value="TreeGrafter"/>
</dbReference>
<dbReference type="STRING" id="9402.L5KNA6"/>
<evidence type="ECO:0000256" key="2">
    <source>
        <dbReference type="ARBA" id="ARBA00022448"/>
    </source>
</evidence>
<dbReference type="InterPro" id="IPR041491">
    <property type="entry name" value="TRPM_SLOG"/>
</dbReference>
<feature type="domain" description="TRPM-like" evidence="11">
    <location>
        <begin position="307"/>
        <end position="416"/>
    </location>
</feature>
<evidence type="ECO:0000313" key="12">
    <source>
        <dbReference type="EMBL" id="ELK13214.1"/>
    </source>
</evidence>
<dbReference type="InterPro" id="IPR005821">
    <property type="entry name" value="Ion_trans_dom"/>
</dbReference>
<dbReference type="GO" id="GO:0005227">
    <property type="term" value="F:calcium-activated cation channel activity"/>
    <property type="evidence" value="ECO:0007669"/>
    <property type="project" value="TreeGrafter"/>
</dbReference>
<dbReference type="InterPro" id="IPR050927">
    <property type="entry name" value="TRPM"/>
</dbReference>
<dbReference type="FunCoup" id="L5KNA6">
    <property type="interactions" value="5"/>
</dbReference>
<accession>L5KNA6</accession>
<evidence type="ECO:0000256" key="7">
    <source>
        <dbReference type="ARBA" id="ARBA00023303"/>
    </source>
</evidence>
<name>L5KNA6_PTEAL</name>
<organism evidence="12 13">
    <name type="scientific">Pteropus alecto</name>
    <name type="common">Black flying fox</name>
    <dbReference type="NCBI Taxonomy" id="9402"/>
    <lineage>
        <taxon>Eukaryota</taxon>
        <taxon>Metazoa</taxon>
        <taxon>Chordata</taxon>
        <taxon>Craniata</taxon>
        <taxon>Vertebrata</taxon>
        <taxon>Euteleostomi</taxon>
        <taxon>Mammalia</taxon>
        <taxon>Eutheria</taxon>
        <taxon>Laurasiatheria</taxon>
        <taxon>Chiroptera</taxon>
        <taxon>Yinpterochiroptera</taxon>
        <taxon>Pteropodoidea</taxon>
        <taxon>Pteropodidae</taxon>
        <taxon>Pteropodinae</taxon>
        <taxon>Pteropus</taxon>
    </lineage>
</organism>
<protein>
    <submittedName>
        <fullName evidence="12">Transient receptor potential cation channel subfamily M member 5</fullName>
    </submittedName>
</protein>
<keyword evidence="3 8" id="KW-0812">Transmembrane</keyword>
<feature type="transmembrane region" description="Helical" evidence="8">
    <location>
        <begin position="784"/>
        <end position="805"/>
    </location>
</feature>
<evidence type="ECO:0000256" key="6">
    <source>
        <dbReference type="ARBA" id="ARBA00023136"/>
    </source>
</evidence>
<dbReference type="InParanoid" id="L5KNA6"/>
<dbReference type="Proteomes" id="UP000010552">
    <property type="component" value="Unassembled WGS sequence"/>
</dbReference>
<keyword evidence="12" id="KW-0675">Receptor</keyword>
<feature type="domain" description="TRPM SLOG" evidence="10">
    <location>
        <begin position="25"/>
        <end position="206"/>
    </location>
</feature>
<evidence type="ECO:0000256" key="5">
    <source>
        <dbReference type="ARBA" id="ARBA00023065"/>
    </source>
</evidence>
<evidence type="ECO:0000256" key="8">
    <source>
        <dbReference type="SAM" id="Phobius"/>
    </source>
</evidence>
<keyword evidence="2" id="KW-0813">Transport</keyword>
<evidence type="ECO:0000256" key="1">
    <source>
        <dbReference type="ARBA" id="ARBA00004141"/>
    </source>
</evidence>
<dbReference type="PANTHER" id="PTHR13800:SF5">
    <property type="entry name" value="TRANSIENT RECEPTOR POTENTIAL CATION CHANNEL SUBFAMILY M MEMBER 5"/>
    <property type="match status" value="1"/>
</dbReference>
<evidence type="ECO:0000313" key="13">
    <source>
        <dbReference type="Proteomes" id="UP000010552"/>
    </source>
</evidence>
<feature type="domain" description="Ion transport" evidence="9">
    <location>
        <begin position="653"/>
        <end position="896"/>
    </location>
</feature>
<dbReference type="eggNOG" id="KOG3614">
    <property type="taxonomic scope" value="Eukaryota"/>
</dbReference>
<proteinExistence type="predicted"/>
<feature type="transmembrane region" description="Helical" evidence="8">
    <location>
        <begin position="747"/>
        <end position="764"/>
    </location>
</feature>
<dbReference type="PANTHER" id="PTHR13800">
    <property type="entry name" value="TRANSIENT RECEPTOR POTENTIAL CATION CHANNEL, SUBFAMILY M, MEMBER 6"/>
    <property type="match status" value="1"/>
</dbReference>
<feature type="transmembrane region" description="Helical" evidence="8">
    <location>
        <begin position="638"/>
        <end position="664"/>
    </location>
</feature>
<sequence length="1110" mass="124936">MERIVERVLVAAAQQRGGTKADERRTEGAWILTSALRVGLARYVGQTVRDHSLASTSTKARVVAIGIASLGRVLHRQLLDNAQEHSPVHYPTDDGAGQGPLCSLDNNHSHFILVEPGPPRKGDGQMELWLRLEKHISEQRTGYGGTWEDLTGPLSTGTGSIEIPVLCLLVNGDPSTLERISRAVEHAAPWLVLAGSGGVADVLAALVDQPHLLVPQLAEKQFKEKFPGKHFSREDIVHWTELLQNIACHSHLLTVYDFEQEGSEELDTVILKALVKACKSHSQEAQDYLDELKLAVAWDRVDIAKSEIFNGDVEWKSCDLEEAMMDALVSNKPEFVRLFVDHGASVADFLTYGRLQQLYRAVPPKSLLFDLLQRKHEEGRPAPQARGPPAFSLHDVSRVLKDFLHDACRGFYQAKWLLDLSQKSENPWRDLFLWAVLQSRHEMATYFWAMGQEGVAAALAACKILREVSHLDVEAEAGHSTSQATYEQLALGLFSECYSNSEDRAFALLVRRTRGWSRTTCLHLATEADTKAFFAHDGVQAFLTRLWWGDMASGTSILRLLGAFLCPALLYTNLITFSEEVPLRTGLEDLQELDSLDTEKSLLCSPGSGVEEPAEAPRTQGSRGPRVAFLLTRWRKFWGAPVTVFLGNVVMYFAFLFLFTYVLLVDFKPPPQGPSGPEVTLYFWVFTLVLEEIRQGFFTDEDVHLVKKFALYVEDNWNKCDMVAIFLFVVGVICRMLSSAFEAGRAVLAIDFMVFTLRLIHIFAIHKQLGPKIIAVERMMKDVFFFLFFLSVWLVAYGVATQALLHPHDSRLQWVFRRVLYRPYLQIFGQIPLDEIDEARVNCSTHPLLPEDSPACPNLYANWLVILLLVTFLLVTNVLLMNLLIAMFSYTFQVVQGNADMFWKFQRYHLIVEYQERPALAPPFILLSHLSLLLKRVFQKEAGQKRARLGEAPQPWASVWMGLGTGREACWVGEQGCGWAPWEPDSCRAASPERDLPEPLDQKMVIWEAVQKENYLSQREKQRKGSAEEALRKTAHRVDLLAKHLGGLREQEKRIRGLESQVNYCTVLLSSMADTLAQGGASPILLPIKRAVTAPSHLPLLLGSLRQQRL</sequence>
<reference evidence="13" key="1">
    <citation type="journal article" date="2013" name="Science">
        <title>Comparative analysis of bat genomes provides insight into the evolution of flight and immunity.</title>
        <authorList>
            <person name="Zhang G."/>
            <person name="Cowled C."/>
            <person name="Shi Z."/>
            <person name="Huang Z."/>
            <person name="Bishop-Lilly K.A."/>
            <person name="Fang X."/>
            <person name="Wynne J.W."/>
            <person name="Xiong Z."/>
            <person name="Baker M.L."/>
            <person name="Zhao W."/>
            <person name="Tachedjian M."/>
            <person name="Zhu Y."/>
            <person name="Zhou P."/>
            <person name="Jiang X."/>
            <person name="Ng J."/>
            <person name="Yang L."/>
            <person name="Wu L."/>
            <person name="Xiao J."/>
            <person name="Feng Y."/>
            <person name="Chen Y."/>
            <person name="Sun X."/>
            <person name="Zhang Y."/>
            <person name="Marsh G.A."/>
            <person name="Crameri G."/>
            <person name="Broder C.C."/>
            <person name="Frey K.G."/>
            <person name="Wang L.F."/>
            <person name="Wang J."/>
        </authorList>
    </citation>
    <scope>NUCLEOTIDE SEQUENCE [LARGE SCALE GENOMIC DNA]</scope>
</reference>
<comment type="subcellular location">
    <subcellularLocation>
        <location evidence="1">Membrane</location>
        <topology evidence="1">Multi-pass membrane protein</topology>
    </subcellularLocation>
</comment>
<feature type="transmembrane region" description="Helical" evidence="8">
    <location>
        <begin position="860"/>
        <end position="880"/>
    </location>
</feature>
<feature type="domain" description="TRPM-like" evidence="11">
    <location>
        <begin position="422"/>
        <end position="536"/>
    </location>
</feature>
<dbReference type="Pfam" id="PF18139">
    <property type="entry name" value="LSDAT_euk"/>
    <property type="match status" value="1"/>
</dbReference>
<feature type="transmembrane region" description="Helical" evidence="8">
    <location>
        <begin position="722"/>
        <end position="741"/>
    </location>
</feature>
<dbReference type="InterPro" id="IPR057366">
    <property type="entry name" value="TRPM-like"/>
</dbReference>
<keyword evidence="7" id="KW-0407">Ion channel</keyword>
<keyword evidence="6 8" id="KW-0472">Membrane</keyword>
<keyword evidence="13" id="KW-1185">Reference proteome</keyword>
<gene>
    <name evidence="12" type="ORF">PAL_GLEAN10011210</name>
</gene>
<dbReference type="EMBL" id="KB030625">
    <property type="protein sequence ID" value="ELK13214.1"/>
    <property type="molecule type" value="Genomic_DNA"/>
</dbReference>